<dbReference type="PATRIC" id="fig|69370.6.peg.408"/>
<dbReference type="Proteomes" id="UP000034098">
    <property type="component" value="Unassembled WGS sequence"/>
</dbReference>
<feature type="transmembrane region" description="Helical" evidence="7">
    <location>
        <begin position="273"/>
        <end position="292"/>
    </location>
</feature>
<reference evidence="10 11" key="1">
    <citation type="submission" date="2015-02" db="EMBL/GenBank/DDBJ databases">
        <title>Draft genome sequences of ten Microbacterium spp. with emphasis on heavy metal contaminated environments.</title>
        <authorList>
            <person name="Corretto E."/>
        </authorList>
    </citation>
    <scope>NUCLEOTIDE SEQUENCE [LARGE SCALE GENOMIC DNA]</scope>
    <source>
        <strain evidence="10 11">DSM 8608</strain>
    </source>
</reference>
<evidence type="ECO:0000259" key="8">
    <source>
        <dbReference type="Pfam" id="PF06762"/>
    </source>
</evidence>
<protein>
    <recommendedName>
        <fullName evidence="12">Lipase maturation factor</fullName>
    </recommendedName>
</protein>
<dbReference type="Pfam" id="PF25179">
    <property type="entry name" value="LMF1_C"/>
    <property type="match status" value="1"/>
</dbReference>
<dbReference type="PANTHER" id="PTHR14463:SF10">
    <property type="entry name" value="LIPASE MATURATION FACTOR 1"/>
    <property type="match status" value="1"/>
</dbReference>
<feature type="domain" description="Lipase maturation factor 1/2 C-terminal" evidence="9">
    <location>
        <begin position="370"/>
        <end position="506"/>
    </location>
</feature>
<feature type="transmembrane region" description="Helical" evidence="7">
    <location>
        <begin position="79"/>
        <end position="97"/>
    </location>
</feature>
<proteinExistence type="inferred from homology"/>
<feature type="transmembrane region" description="Helical" evidence="7">
    <location>
        <begin position="330"/>
        <end position="351"/>
    </location>
</feature>
<feature type="domain" description="Lipase maturation factor 1/2 N-terminal" evidence="8">
    <location>
        <begin position="128"/>
        <end position="284"/>
    </location>
</feature>
<gene>
    <name evidence="10" type="ORF">RS82_00390</name>
</gene>
<feature type="transmembrane region" description="Helical" evidence="7">
    <location>
        <begin position="154"/>
        <end position="175"/>
    </location>
</feature>
<organism evidence="10 11">
    <name type="scientific">Microbacterium trichothecenolyticum</name>
    <name type="common">Aureobacterium trichothecenolyticum</name>
    <dbReference type="NCBI Taxonomy" id="69370"/>
    <lineage>
        <taxon>Bacteria</taxon>
        <taxon>Bacillati</taxon>
        <taxon>Actinomycetota</taxon>
        <taxon>Actinomycetes</taxon>
        <taxon>Micrococcales</taxon>
        <taxon>Microbacteriaceae</taxon>
        <taxon>Microbacterium</taxon>
    </lineage>
</organism>
<comment type="subcellular location">
    <subcellularLocation>
        <location evidence="1">Endoplasmic reticulum membrane</location>
        <topology evidence="1">Multi-pass membrane protein</topology>
    </subcellularLocation>
</comment>
<evidence type="ECO:0008006" key="12">
    <source>
        <dbReference type="Google" id="ProtNLM"/>
    </source>
</evidence>
<dbReference type="OrthoDB" id="9793230at2"/>
<keyword evidence="5 7" id="KW-1133">Transmembrane helix</keyword>
<feature type="transmembrane region" description="Helical" evidence="7">
    <location>
        <begin position="247"/>
        <end position="266"/>
    </location>
</feature>
<keyword evidence="6 7" id="KW-0472">Membrane</keyword>
<dbReference type="GO" id="GO:0051604">
    <property type="term" value="P:protein maturation"/>
    <property type="evidence" value="ECO:0007669"/>
    <property type="project" value="InterPro"/>
</dbReference>
<dbReference type="RefSeq" id="WP_045296563.1">
    <property type="nucleotide sequence ID" value="NZ_JYJA01000020.1"/>
</dbReference>
<keyword evidence="4" id="KW-0256">Endoplasmic reticulum</keyword>
<evidence type="ECO:0000256" key="6">
    <source>
        <dbReference type="ARBA" id="ARBA00023136"/>
    </source>
</evidence>
<sequence length="514" mass="58026">MDAFAAVDFEFARQVLQRGIAALFVIAFVSSLNQFRPLLGEHGLLPASELLEWVRTSKRGARMLRPTLFRHFRYTDRRLVALCWTGILIAATLVAGLPQLGPPWVPMLCFLALWLGYMSITSVGQTFYGFGWEMLLLEAGFLAAFLGSDDQPPPVVVIVLFWWLVFRLEFGAGMIKIRGGREWRDLTALTYHHETQPMPGPLSRQAHLLPRWFHKGEVLANHFAQLVVPWFLFAPFAGLFVSGPVPAIVGAVAAAIVIATQAWLVVTGNFAWLNWMTIVLAFAAIGLPGMGAEYEGAAGPTRLEAPATAPAVTGEGVGTLPPGVFSGIPVYWLVITCAVGVLYLVISWWPLRNLFARRQLMNASFNRWQLANAYGAFGTVTKERIEIVVEGTMDDDPDRATWHEYGFKGKPGEVHRIPRQFAPYHLRLDWLMWFLPLGRSLDEWFTAFLVRLLEADAATLRLLAHDPFSGERPRWVRAVSYRYRFTTRAEFRESRARWKRDRRRTVMGPASLRR</sequence>
<dbReference type="Pfam" id="PF06762">
    <property type="entry name" value="LMF1"/>
    <property type="match status" value="1"/>
</dbReference>
<keyword evidence="3 7" id="KW-0812">Transmembrane</keyword>
<name>A0A0M2HLF0_MICTR</name>
<evidence type="ECO:0000256" key="7">
    <source>
        <dbReference type="SAM" id="Phobius"/>
    </source>
</evidence>
<dbReference type="InterPro" id="IPR057433">
    <property type="entry name" value="LMF1/2_C"/>
</dbReference>
<evidence type="ECO:0000256" key="4">
    <source>
        <dbReference type="ARBA" id="ARBA00022824"/>
    </source>
</evidence>
<keyword evidence="11" id="KW-1185">Reference proteome</keyword>
<evidence type="ECO:0000259" key="9">
    <source>
        <dbReference type="Pfam" id="PF25179"/>
    </source>
</evidence>
<comment type="similarity">
    <text evidence="2">Belongs to the lipase maturation factor family.</text>
</comment>
<evidence type="ECO:0000256" key="1">
    <source>
        <dbReference type="ARBA" id="ARBA00004477"/>
    </source>
</evidence>
<evidence type="ECO:0000256" key="2">
    <source>
        <dbReference type="ARBA" id="ARBA00005512"/>
    </source>
</evidence>
<dbReference type="InterPro" id="IPR009613">
    <property type="entry name" value="LMF"/>
</dbReference>
<evidence type="ECO:0000313" key="11">
    <source>
        <dbReference type="Proteomes" id="UP000034098"/>
    </source>
</evidence>
<feature type="transmembrane region" description="Helical" evidence="7">
    <location>
        <begin position="15"/>
        <end position="32"/>
    </location>
</feature>
<evidence type="ECO:0000313" key="10">
    <source>
        <dbReference type="EMBL" id="KJL45203.1"/>
    </source>
</evidence>
<evidence type="ECO:0000256" key="3">
    <source>
        <dbReference type="ARBA" id="ARBA00022692"/>
    </source>
</evidence>
<dbReference type="InterPro" id="IPR057434">
    <property type="entry name" value="LMF1/2_N"/>
</dbReference>
<dbReference type="EMBL" id="JYJA01000020">
    <property type="protein sequence ID" value="KJL45203.1"/>
    <property type="molecule type" value="Genomic_DNA"/>
</dbReference>
<comment type="caution">
    <text evidence="10">The sequence shown here is derived from an EMBL/GenBank/DDBJ whole genome shotgun (WGS) entry which is preliminary data.</text>
</comment>
<dbReference type="PANTHER" id="PTHR14463">
    <property type="entry name" value="LIPASE MATURATION FACTOR"/>
    <property type="match status" value="1"/>
</dbReference>
<dbReference type="AlphaFoldDB" id="A0A0M2HLF0"/>
<evidence type="ECO:0000256" key="5">
    <source>
        <dbReference type="ARBA" id="ARBA00022989"/>
    </source>
</evidence>
<accession>A0A0M2HLF0</accession>